<dbReference type="Proteomes" id="UP001154078">
    <property type="component" value="Chromosome 5"/>
</dbReference>
<gene>
    <name evidence="1" type="ORF">MELIAE_LOCUS8653</name>
</gene>
<feature type="non-terminal residue" evidence="1">
    <location>
        <position position="1"/>
    </location>
</feature>
<organism evidence="1 2">
    <name type="scientific">Brassicogethes aeneus</name>
    <name type="common">Rape pollen beetle</name>
    <name type="synonym">Meligethes aeneus</name>
    <dbReference type="NCBI Taxonomy" id="1431903"/>
    <lineage>
        <taxon>Eukaryota</taxon>
        <taxon>Metazoa</taxon>
        <taxon>Ecdysozoa</taxon>
        <taxon>Arthropoda</taxon>
        <taxon>Hexapoda</taxon>
        <taxon>Insecta</taxon>
        <taxon>Pterygota</taxon>
        <taxon>Neoptera</taxon>
        <taxon>Endopterygota</taxon>
        <taxon>Coleoptera</taxon>
        <taxon>Polyphaga</taxon>
        <taxon>Cucujiformia</taxon>
        <taxon>Nitidulidae</taxon>
        <taxon>Meligethinae</taxon>
        <taxon>Brassicogethes</taxon>
    </lineage>
</organism>
<protein>
    <submittedName>
        <fullName evidence="1">Uncharacterized protein</fullName>
    </submittedName>
</protein>
<evidence type="ECO:0000313" key="2">
    <source>
        <dbReference type="Proteomes" id="UP001154078"/>
    </source>
</evidence>
<name>A0A9P0B7F6_BRAAE</name>
<sequence>LTFHRIYFKQNWIHIYQHNTENFTEPSEPANFNNSRYFLNTPRTCKQTFNII</sequence>
<accession>A0A9P0B7F6</accession>
<dbReference type="AlphaFoldDB" id="A0A9P0B7F6"/>
<keyword evidence="2" id="KW-1185">Reference proteome</keyword>
<evidence type="ECO:0000313" key="1">
    <source>
        <dbReference type="EMBL" id="CAH0558110.1"/>
    </source>
</evidence>
<dbReference type="OrthoDB" id="6815232at2759"/>
<dbReference type="EMBL" id="OV121136">
    <property type="protein sequence ID" value="CAH0558110.1"/>
    <property type="molecule type" value="Genomic_DNA"/>
</dbReference>
<proteinExistence type="predicted"/>
<reference evidence="1" key="1">
    <citation type="submission" date="2021-12" db="EMBL/GenBank/DDBJ databases">
        <authorList>
            <person name="King R."/>
        </authorList>
    </citation>
    <scope>NUCLEOTIDE SEQUENCE</scope>
</reference>